<organism evidence="1 2">
    <name type="scientific">Niastella soli</name>
    <dbReference type="NCBI Taxonomy" id="2821487"/>
    <lineage>
        <taxon>Bacteria</taxon>
        <taxon>Pseudomonadati</taxon>
        <taxon>Bacteroidota</taxon>
        <taxon>Chitinophagia</taxon>
        <taxon>Chitinophagales</taxon>
        <taxon>Chitinophagaceae</taxon>
        <taxon>Niastella</taxon>
    </lineage>
</organism>
<accession>A0ABS3Z1E7</accession>
<keyword evidence="2" id="KW-1185">Reference proteome</keyword>
<protein>
    <submittedName>
        <fullName evidence="1">Uncharacterized protein</fullName>
    </submittedName>
</protein>
<reference evidence="1 2" key="1">
    <citation type="submission" date="2021-03" db="EMBL/GenBank/DDBJ databases">
        <title>Assistant Professor.</title>
        <authorList>
            <person name="Huq M.A."/>
        </authorList>
    </citation>
    <scope>NUCLEOTIDE SEQUENCE [LARGE SCALE GENOMIC DNA]</scope>
    <source>
        <strain evidence="1 2">MAH-29</strain>
    </source>
</reference>
<evidence type="ECO:0000313" key="1">
    <source>
        <dbReference type="EMBL" id="MBO9203991.1"/>
    </source>
</evidence>
<gene>
    <name evidence="1" type="ORF">J7I42_27140</name>
</gene>
<name>A0ABS3Z1E7_9BACT</name>
<evidence type="ECO:0000313" key="2">
    <source>
        <dbReference type="Proteomes" id="UP000677244"/>
    </source>
</evidence>
<comment type="caution">
    <text evidence="1">The sequence shown here is derived from an EMBL/GenBank/DDBJ whole genome shotgun (WGS) entry which is preliminary data.</text>
</comment>
<dbReference type="EMBL" id="JAGHKO010000011">
    <property type="protein sequence ID" value="MBO9203991.1"/>
    <property type="molecule type" value="Genomic_DNA"/>
</dbReference>
<sequence>MANYEYILDKSLTPDSFLFITHNTNRHNSNTIKDPPHRNPRIIFVL</sequence>
<dbReference type="RefSeq" id="WP_209142128.1">
    <property type="nucleotide sequence ID" value="NZ_JAGHKO010000011.1"/>
</dbReference>
<dbReference type="Proteomes" id="UP000677244">
    <property type="component" value="Unassembled WGS sequence"/>
</dbReference>
<proteinExistence type="predicted"/>